<dbReference type="GO" id="GO:0051920">
    <property type="term" value="F:peroxiredoxin activity"/>
    <property type="evidence" value="ECO:0007669"/>
    <property type="project" value="InterPro"/>
</dbReference>
<name>A0A1N7RT53_9BURK</name>
<gene>
    <name evidence="2" type="ORF">BN2475_150019</name>
</gene>
<evidence type="ECO:0000259" key="1">
    <source>
        <dbReference type="Pfam" id="PF02627"/>
    </source>
</evidence>
<proteinExistence type="predicted"/>
<dbReference type="EMBL" id="CYGX02000015">
    <property type="protein sequence ID" value="SIT38301.1"/>
    <property type="molecule type" value="Genomic_DNA"/>
</dbReference>
<dbReference type="STRING" id="1247936.BN2475_150019"/>
<dbReference type="PANTHER" id="PTHR33930:SF2">
    <property type="entry name" value="BLR3452 PROTEIN"/>
    <property type="match status" value="1"/>
</dbReference>
<keyword evidence="3" id="KW-1185">Reference proteome</keyword>
<dbReference type="OrthoDB" id="3824300at2"/>
<dbReference type="InterPro" id="IPR003779">
    <property type="entry name" value="CMD-like"/>
</dbReference>
<accession>A0A1N7RT53</accession>
<dbReference type="SUPFAM" id="SSF69118">
    <property type="entry name" value="AhpD-like"/>
    <property type="match status" value="1"/>
</dbReference>
<sequence>MSETNSARERIRAHFIKERGYWRPWTEAILQAQPAFLDHYANYAGYPTRSGPLSSRMVELIYVALDASSAHLFATGLRTHMAGAFAAGASEADIFDVLHLVASQGLECVYQAGVILADEAGQAGAARIDAALQARIERLCPQASRMLQILAALDRGYVSTLLDFLEHGGTGRGLNDAERGLVQIALHACFTAFNRDALSRLIRVALDAGTSVPEILQAIQLGAHLSVHGTALGATVFSELRASAADR</sequence>
<feature type="domain" description="Carboxymuconolactone decarboxylase-like" evidence="1">
    <location>
        <begin position="34"/>
        <end position="106"/>
    </location>
</feature>
<dbReference type="Pfam" id="PF02627">
    <property type="entry name" value="CMD"/>
    <property type="match status" value="1"/>
</dbReference>
<dbReference type="RefSeq" id="WP_094778969.1">
    <property type="nucleotide sequence ID" value="NZ_CYGX02000015.1"/>
</dbReference>
<dbReference type="InterPro" id="IPR029032">
    <property type="entry name" value="AhpD-like"/>
</dbReference>
<reference evidence="2 3" key="1">
    <citation type="submission" date="2016-12" db="EMBL/GenBank/DDBJ databases">
        <authorList>
            <person name="Song W.-J."/>
            <person name="Kurnit D.M."/>
        </authorList>
    </citation>
    <scope>NUCLEOTIDE SEQUENCE [LARGE SCALE GENOMIC DNA]</scope>
    <source>
        <strain evidence="2 3">STM7296</strain>
    </source>
</reference>
<evidence type="ECO:0000313" key="2">
    <source>
        <dbReference type="EMBL" id="SIT38301.1"/>
    </source>
</evidence>
<evidence type="ECO:0000313" key="3">
    <source>
        <dbReference type="Proteomes" id="UP000187012"/>
    </source>
</evidence>
<dbReference type="PANTHER" id="PTHR33930">
    <property type="entry name" value="ALKYL HYDROPEROXIDE REDUCTASE AHPD"/>
    <property type="match status" value="1"/>
</dbReference>
<dbReference type="Proteomes" id="UP000187012">
    <property type="component" value="Unassembled WGS sequence"/>
</dbReference>
<dbReference type="Gene3D" id="1.20.1290.10">
    <property type="entry name" value="AhpD-like"/>
    <property type="match status" value="2"/>
</dbReference>
<organism evidence="2 3">
    <name type="scientific">Paraburkholderia ribeironis</name>
    <dbReference type="NCBI Taxonomy" id="1247936"/>
    <lineage>
        <taxon>Bacteria</taxon>
        <taxon>Pseudomonadati</taxon>
        <taxon>Pseudomonadota</taxon>
        <taxon>Betaproteobacteria</taxon>
        <taxon>Burkholderiales</taxon>
        <taxon>Burkholderiaceae</taxon>
        <taxon>Paraburkholderia</taxon>
    </lineage>
</organism>
<protein>
    <recommendedName>
        <fullName evidence="1">Carboxymuconolactone decarboxylase-like domain-containing protein</fullName>
    </recommendedName>
</protein>
<dbReference type="AlphaFoldDB" id="A0A1N7RT53"/>